<dbReference type="Proteomes" id="UP000542674">
    <property type="component" value="Unassembled WGS sequence"/>
</dbReference>
<organism evidence="4 5">
    <name type="scientific">Saccharothrix violaceirubra</name>
    <dbReference type="NCBI Taxonomy" id="413306"/>
    <lineage>
        <taxon>Bacteria</taxon>
        <taxon>Bacillati</taxon>
        <taxon>Actinomycetota</taxon>
        <taxon>Actinomycetes</taxon>
        <taxon>Pseudonocardiales</taxon>
        <taxon>Pseudonocardiaceae</taxon>
        <taxon>Saccharothrix</taxon>
    </lineage>
</organism>
<dbReference type="EMBL" id="JACHJS010000001">
    <property type="protein sequence ID" value="MBB4968278.1"/>
    <property type="molecule type" value="Genomic_DNA"/>
</dbReference>
<evidence type="ECO:0000256" key="2">
    <source>
        <dbReference type="ARBA" id="ARBA00022857"/>
    </source>
</evidence>
<sequence length="279" mass="30760">MELTLVTGATGTQGGAVARLLLDRGHRVRALTRTPDSPRATELRTLGAEVVPGDFDDDRSLAEALRGVDRLFAVTTPFGTDLATETRQGLALLDAAKHVEHIVFTSACNADRDTGIPHFESKRPIEDRLRDHTVIGPAAFIQDKFDDWTLQGLREGYVGIPMPGDVPLFLIDVKDIAQVAVLALEQPARFAGKRIDLAGETLTPEQMAAVLTEALGRPIRHHRTPIAEVERFSTDVATMFRYFSEVGLEVDIPALRTTLPEVTWHRYADFVAARDWSDL</sequence>
<dbReference type="CDD" id="cd05251">
    <property type="entry name" value="NmrA_like_SDR_a"/>
    <property type="match status" value="1"/>
</dbReference>
<dbReference type="PANTHER" id="PTHR42748:SF7">
    <property type="entry name" value="NMRA LIKE REDOX SENSOR 1-RELATED"/>
    <property type="match status" value="1"/>
</dbReference>
<keyword evidence="5" id="KW-1185">Reference proteome</keyword>
<dbReference type="AlphaFoldDB" id="A0A7W7T802"/>
<name>A0A7W7T802_9PSEU</name>
<dbReference type="InterPro" id="IPR051164">
    <property type="entry name" value="NmrA-like_oxidored"/>
</dbReference>
<evidence type="ECO:0000313" key="5">
    <source>
        <dbReference type="Proteomes" id="UP000542674"/>
    </source>
</evidence>
<evidence type="ECO:0000313" key="4">
    <source>
        <dbReference type="EMBL" id="MBB4968278.1"/>
    </source>
</evidence>
<reference evidence="4 5" key="1">
    <citation type="submission" date="2020-08" db="EMBL/GenBank/DDBJ databases">
        <title>Sequencing the genomes of 1000 actinobacteria strains.</title>
        <authorList>
            <person name="Klenk H.-P."/>
        </authorList>
    </citation>
    <scope>NUCLEOTIDE SEQUENCE [LARGE SCALE GENOMIC DNA]</scope>
    <source>
        <strain evidence="4 5">DSM 45084</strain>
    </source>
</reference>
<evidence type="ECO:0000259" key="3">
    <source>
        <dbReference type="Pfam" id="PF05368"/>
    </source>
</evidence>
<accession>A0A7W7T802</accession>
<dbReference type="Gene3D" id="3.40.50.720">
    <property type="entry name" value="NAD(P)-binding Rossmann-like Domain"/>
    <property type="match status" value="1"/>
</dbReference>
<dbReference type="RefSeq" id="WP_184673698.1">
    <property type="nucleotide sequence ID" value="NZ_BAABAI010000028.1"/>
</dbReference>
<comment type="caution">
    <text evidence="4">The sequence shown here is derived from an EMBL/GenBank/DDBJ whole genome shotgun (WGS) entry which is preliminary data.</text>
</comment>
<dbReference type="Pfam" id="PF05368">
    <property type="entry name" value="NmrA"/>
    <property type="match status" value="1"/>
</dbReference>
<dbReference type="Gene3D" id="3.90.25.10">
    <property type="entry name" value="UDP-galactose 4-epimerase, domain 1"/>
    <property type="match status" value="1"/>
</dbReference>
<keyword evidence="2" id="KW-0521">NADP</keyword>
<feature type="domain" description="NmrA-like" evidence="3">
    <location>
        <begin position="5"/>
        <end position="248"/>
    </location>
</feature>
<dbReference type="PANTHER" id="PTHR42748">
    <property type="entry name" value="NITROGEN METABOLITE REPRESSION PROTEIN NMRA FAMILY MEMBER"/>
    <property type="match status" value="1"/>
</dbReference>
<evidence type="ECO:0000256" key="1">
    <source>
        <dbReference type="ARBA" id="ARBA00006328"/>
    </source>
</evidence>
<dbReference type="SUPFAM" id="SSF51735">
    <property type="entry name" value="NAD(P)-binding Rossmann-fold domains"/>
    <property type="match status" value="1"/>
</dbReference>
<comment type="similarity">
    <text evidence="1">Belongs to the NmrA-type oxidoreductase family.</text>
</comment>
<dbReference type="InterPro" id="IPR008030">
    <property type="entry name" value="NmrA-like"/>
</dbReference>
<protein>
    <submittedName>
        <fullName evidence="4">Uncharacterized protein YbjT (DUF2867 family)</fullName>
    </submittedName>
</protein>
<gene>
    <name evidence="4" type="ORF">F4559_005637</name>
</gene>
<proteinExistence type="inferred from homology"/>
<dbReference type="InterPro" id="IPR036291">
    <property type="entry name" value="NAD(P)-bd_dom_sf"/>
</dbReference>